<geneLocation type="mitochondrion" evidence="2"/>
<feature type="transmembrane region" description="Helical" evidence="1">
    <location>
        <begin position="12"/>
        <end position="36"/>
    </location>
</feature>
<keyword evidence="1" id="KW-0812">Transmembrane</keyword>
<name>A0A6M3WWE6_PTELU</name>
<keyword evidence="1" id="KW-0472">Membrane</keyword>
<keyword evidence="1" id="KW-1133">Transmembrane helix</keyword>
<accession>A0A6M3WWE6</accession>
<sequence length="80" mass="9551">MLKKFNWIIIRFVALLILAAFLIDIEFIILNLSFIFLHINLGIKTIVQDYIHVERVNLLSLILIRVCYIELIRYSMELLM</sequence>
<dbReference type="EMBL" id="MT117917">
    <property type="protein sequence ID" value="QJH88476.1"/>
    <property type="molecule type" value="Genomic_DNA"/>
</dbReference>
<dbReference type="AlphaFoldDB" id="A0A6M3WWE6"/>
<reference evidence="2" key="1">
    <citation type="journal article" date="2020" name="J. Phycol.">
        <title>The Organelle Genomes in the Photosynthetic Red Algal Parasite Pterocladiophila hemisphaerica (Florideophyceae, Rhodophyta) Have Elevated Substitution Rates and Extreme Gene Loss in the Plastid Genome.</title>
        <authorList>
            <person name="Preuss M."/>
            <person name="Verbruggen H."/>
            <person name="Zuccarello G.C."/>
        </authorList>
    </citation>
    <scope>NUCLEOTIDE SEQUENCE</scope>
</reference>
<dbReference type="Gene3D" id="1.20.1300.10">
    <property type="entry name" value="Fumarate reductase/succinate dehydrogenase, transmembrane subunit"/>
    <property type="match status" value="1"/>
</dbReference>
<evidence type="ECO:0000313" key="2">
    <source>
        <dbReference type="EMBL" id="QJH88476.1"/>
    </source>
</evidence>
<dbReference type="GO" id="GO:0016020">
    <property type="term" value="C:membrane"/>
    <property type="evidence" value="ECO:0007669"/>
    <property type="project" value="InterPro"/>
</dbReference>
<evidence type="ECO:0000256" key="1">
    <source>
        <dbReference type="SAM" id="Phobius"/>
    </source>
</evidence>
<keyword evidence="2" id="KW-0496">Mitochondrion</keyword>
<protein>
    <submittedName>
        <fullName evidence="2">Sdh4</fullName>
    </submittedName>
</protein>
<dbReference type="InterPro" id="IPR034804">
    <property type="entry name" value="SQR/QFR_C/D"/>
</dbReference>
<organism evidence="2">
    <name type="scientific">Pterocladia lucida</name>
    <name type="common">Red seaweed</name>
    <name type="synonym">Fucus lucidus</name>
    <dbReference type="NCBI Taxonomy" id="31408"/>
    <lineage>
        <taxon>Eukaryota</taxon>
        <taxon>Rhodophyta</taxon>
        <taxon>Florideophyceae</taxon>
        <taxon>Rhodymeniophycidae</taxon>
        <taxon>Gelidiales</taxon>
        <taxon>Pterocladiaceae</taxon>
        <taxon>Pterocladia</taxon>
    </lineage>
</organism>
<gene>
    <name evidence="2" type="primary">sdh4</name>
</gene>
<proteinExistence type="predicted"/>